<sequence>MYPKATEQGNFKMTLLDRVIFFSKEDLAGTPMLEKAEKLLEKKHDFGQLDLNALLEFHHIHQYFENDKYLDSWTSSQRAAYAAILKNAMTAIRNYMRNMIPAKVMEEAALLEYNNQENFWELIRYFELYKSIDDALFFAILNAHPHHIRYILPLKQIVQHYNLTLRSFLMTSEESAELLLAHYEQKNTTPSNYHFPKSLTDTDKQTIITSYLKSDDPNLNYIELVRNSKNLKLPPKILLKAKQAANKIKEEILNEENSMKMSVGATLDKKQAEPVTYKNEGGDTRVTYGGLFLDSLKTELKLFAVFSQIFLYTDQEGLITLVNKDTEMDVLEKIGMQSKNEYHTSFVFAKKDMLSIAQLGIFDHYLKEKGRSIENLLQNVIKDLFVDHFKVNELSFAMPDPSLSAIGKIRLLAPEMEYLLKQYKDFVTHKQIDHELLQIDSNPVFFSELPSLLPKKYIYSSHESIRVIQYHFYDQNSVFAMRKRSEKPMTLFKRLESGNLGRSDFEDYQLPYLDQAVAAGDLLIDDNGFIGMADPIKVIIAGKLRKNGTISYWHYGEEFRIEVDRLIAEGLLTTSDQLFTIDETSYLNYYLNKKEFTNGKDLRNKYLHGSNIKDEKQQEIDYLYFLRTFIVILLKLKDDLILSQHHSKLTAI</sequence>
<dbReference type="Proteomes" id="UP000429232">
    <property type="component" value="Chromosome"/>
</dbReference>
<organism evidence="1 2">
    <name type="scientific">Mucilaginibacter ginkgonis</name>
    <dbReference type="NCBI Taxonomy" id="2682091"/>
    <lineage>
        <taxon>Bacteria</taxon>
        <taxon>Pseudomonadati</taxon>
        <taxon>Bacteroidota</taxon>
        <taxon>Sphingobacteriia</taxon>
        <taxon>Sphingobacteriales</taxon>
        <taxon>Sphingobacteriaceae</taxon>
        <taxon>Mucilaginibacter</taxon>
    </lineage>
</organism>
<reference evidence="1 2" key="1">
    <citation type="submission" date="2020-12" db="EMBL/GenBank/DDBJ databases">
        <title>HMF7856_wgs.fasta genome submission.</title>
        <authorList>
            <person name="Kang H."/>
            <person name="Kim H."/>
            <person name="Joh K."/>
        </authorList>
    </citation>
    <scope>NUCLEOTIDE SEQUENCE [LARGE SCALE GENOMIC DNA]</scope>
    <source>
        <strain evidence="1 2">HMF7856</strain>
    </source>
</reference>
<name>A0A7T7FBG3_9SPHI</name>
<evidence type="ECO:0000313" key="1">
    <source>
        <dbReference type="EMBL" id="QQL50272.1"/>
    </source>
</evidence>
<dbReference type="RefSeq" id="WP_200230547.1">
    <property type="nucleotide sequence ID" value="NZ_CP066775.1"/>
</dbReference>
<accession>A0A7T7FBG3</accession>
<keyword evidence="2" id="KW-1185">Reference proteome</keyword>
<proteinExistence type="predicted"/>
<protein>
    <submittedName>
        <fullName evidence="1">Uncharacterized protein</fullName>
    </submittedName>
</protein>
<evidence type="ECO:0000313" key="2">
    <source>
        <dbReference type="Proteomes" id="UP000429232"/>
    </source>
</evidence>
<dbReference type="KEGG" id="mgik:GO620_002115"/>
<dbReference type="AlphaFoldDB" id="A0A7T7FBG3"/>
<dbReference type="EMBL" id="CP066775">
    <property type="protein sequence ID" value="QQL50272.1"/>
    <property type="molecule type" value="Genomic_DNA"/>
</dbReference>
<gene>
    <name evidence="1" type="ORF">GO620_002115</name>
</gene>